<dbReference type="Proteomes" id="UP000598297">
    <property type="component" value="Unassembled WGS sequence"/>
</dbReference>
<accession>A0A964USL0</accession>
<dbReference type="OrthoDB" id="4546548at2"/>
<gene>
    <name evidence="3" type="ORF">GUY60_05775</name>
</gene>
<feature type="region of interest" description="Disordered" evidence="1">
    <location>
        <begin position="112"/>
        <end position="152"/>
    </location>
</feature>
<proteinExistence type="predicted"/>
<dbReference type="AlphaFoldDB" id="A0A964USL0"/>
<keyword evidence="4" id="KW-1185">Reference proteome</keyword>
<dbReference type="GO" id="GO:0003677">
    <property type="term" value="F:DNA binding"/>
    <property type="evidence" value="ECO:0007669"/>
    <property type="project" value="InterPro"/>
</dbReference>
<dbReference type="GO" id="GO:0004803">
    <property type="term" value="F:transposase activity"/>
    <property type="evidence" value="ECO:0007669"/>
    <property type="project" value="InterPro"/>
</dbReference>
<dbReference type="PANTHER" id="PTHR30007">
    <property type="entry name" value="PHP DOMAIN PROTEIN"/>
    <property type="match status" value="1"/>
</dbReference>
<feature type="compositionally biased region" description="Basic residues" evidence="1">
    <location>
        <begin position="1"/>
        <end position="20"/>
    </location>
</feature>
<evidence type="ECO:0000256" key="1">
    <source>
        <dbReference type="SAM" id="MobiDB-lite"/>
    </source>
</evidence>
<dbReference type="InterPro" id="IPR002559">
    <property type="entry name" value="Transposase_11"/>
</dbReference>
<evidence type="ECO:0000313" key="3">
    <source>
        <dbReference type="EMBL" id="NBE50940.1"/>
    </source>
</evidence>
<name>A0A964USL0_9ACTN</name>
<sequence length="152" mass="16483">MGRRGGLHHRPRSPARRRGPLKGAPAGEPHDHALGRSRGGLTTKIHLATDSRCRPLAIHLTAGQSGDAPAFPQVMSRLRVPRPVGRPRVTPQVVLAGKAYSSRAIREHLRRRGIRAVIPQPADQVRPQPRTSPHSTSQTSSSGQRGDPEETP</sequence>
<organism evidence="3 4">
    <name type="scientific">Streptomyces boluensis</name>
    <dbReference type="NCBI Taxonomy" id="1775135"/>
    <lineage>
        <taxon>Bacteria</taxon>
        <taxon>Bacillati</taxon>
        <taxon>Actinomycetota</taxon>
        <taxon>Actinomycetes</taxon>
        <taxon>Kitasatosporales</taxon>
        <taxon>Streptomycetaceae</taxon>
        <taxon>Streptomyces</taxon>
    </lineage>
</organism>
<evidence type="ECO:0000313" key="4">
    <source>
        <dbReference type="Proteomes" id="UP000598297"/>
    </source>
</evidence>
<feature type="compositionally biased region" description="Low complexity" evidence="1">
    <location>
        <begin position="126"/>
        <end position="145"/>
    </location>
</feature>
<comment type="caution">
    <text evidence="3">The sequence shown here is derived from an EMBL/GenBank/DDBJ whole genome shotgun (WGS) entry which is preliminary data.</text>
</comment>
<dbReference type="GO" id="GO:0006313">
    <property type="term" value="P:DNA transposition"/>
    <property type="evidence" value="ECO:0007669"/>
    <property type="project" value="InterPro"/>
</dbReference>
<evidence type="ECO:0000259" key="2">
    <source>
        <dbReference type="Pfam" id="PF01609"/>
    </source>
</evidence>
<dbReference type="Pfam" id="PF01609">
    <property type="entry name" value="DDE_Tnp_1"/>
    <property type="match status" value="1"/>
</dbReference>
<feature type="domain" description="Transposase IS4-like" evidence="2">
    <location>
        <begin position="31"/>
        <end position="124"/>
    </location>
</feature>
<feature type="region of interest" description="Disordered" evidence="1">
    <location>
        <begin position="1"/>
        <end position="41"/>
    </location>
</feature>
<dbReference type="EMBL" id="JAAAHS010000024">
    <property type="protein sequence ID" value="NBE50940.1"/>
    <property type="molecule type" value="Genomic_DNA"/>
</dbReference>
<dbReference type="PANTHER" id="PTHR30007:SF1">
    <property type="entry name" value="BLR1914 PROTEIN"/>
    <property type="match status" value="1"/>
</dbReference>
<reference evidence="3" key="1">
    <citation type="submission" date="2020-01" db="EMBL/GenBank/DDBJ databases">
        <title>Whole-genome analyses of novel actinobacteria.</title>
        <authorList>
            <person name="Sahin N."/>
        </authorList>
    </citation>
    <scope>NUCLEOTIDE SEQUENCE</scope>
    <source>
        <strain evidence="3">YC537</strain>
    </source>
</reference>
<protein>
    <submittedName>
        <fullName evidence="3">Transposase</fullName>
    </submittedName>
</protein>